<comment type="caution">
    <text evidence="15">The sequence shown here is derived from an EMBL/GenBank/DDBJ whole genome shotgun (WGS) entry which is preliminary data.</text>
</comment>
<evidence type="ECO:0000256" key="7">
    <source>
        <dbReference type="ARBA" id="ARBA00022840"/>
    </source>
</evidence>
<dbReference type="InterPro" id="IPR003439">
    <property type="entry name" value="ABC_transporter-like_ATP-bd"/>
</dbReference>
<evidence type="ECO:0000256" key="12">
    <source>
        <dbReference type="SAM" id="Phobius"/>
    </source>
</evidence>
<dbReference type="CDD" id="cd03250">
    <property type="entry name" value="ABCC_MRP_domain1"/>
    <property type="match status" value="1"/>
</dbReference>
<evidence type="ECO:0000256" key="1">
    <source>
        <dbReference type="ARBA" id="ARBA00004651"/>
    </source>
</evidence>
<feature type="transmembrane region" description="Helical" evidence="12">
    <location>
        <begin position="130"/>
        <end position="151"/>
    </location>
</feature>
<keyword evidence="5 12" id="KW-0812">Transmembrane</keyword>
<comment type="subcellular location">
    <subcellularLocation>
        <location evidence="1">Cell membrane</location>
        <topology evidence="1">Multi-pass membrane protein</topology>
    </subcellularLocation>
</comment>
<dbReference type="FunFam" id="3.40.50.300:FF:002145">
    <property type="entry name" value="ABC transporter (MsbA subfamily)"/>
    <property type="match status" value="1"/>
</dbReference>
<dbReference type="InterPro" id="IPR027417">
    <property type="entry name" value="P-loop_NTPase"/>
</dbReference>
<dbReference type="InterPro" id="IPR017871">
    <property type="entry name" value="ABC_transporter-like_CS"/>
</dbReference>
<dbReference type="FunFam" id="1.20.1560.10:FF:000055">
    <property type="entry name" value="ABC multidrug transporter (Eurofung)"/>
    <property type="match status" value="1"/>
</dbReference>
<feature type="transmembrane region" description="Helical" evidence="12">
    <location>
        <begin position="304"/>
        <end position="327"/>
    </location>
</feature>
<evidence type="ECO:0000259" key="13">
    <source>
        <dbReference type="PROSITE" id="PS50893"/>
    </source>
</evidence>
<dbReference type="Pfam" id="PF00005">
    <property type="entry name" value="ABC_tran"/>
    <property type="match status" value="2"/>
</dbReference>
<protein>
    <submittedName>
        <fullName evidence="15">Uncharacterized protein</fullName>
    </submittedName>
</protein>
<dbReference type="PANTHER" id="PTHR24223">
    <property type="entry name" value="ATP-BINDING CASSETTE SUB-FAMILY C"/>
    <property type="match status" value="1"/>
</dbReference>
<feature type="transmembrane region" description="Helical" evidence="12">
    <location>
        <begin position="157"/>
        <end position="177"/>
    </location>
</feature>
<evidence type="ECO:0000256" key="5">
    <source>
        <dbReference type="ARBA" id="ARBA00022692"/>
    </source>
</evidence>
<dbReference type="InterPro" id="IPR056227">
    <property type="entry name" value="TMD0_ABC"/>
</dbReference>
<dbReference type="PROSITE" id="PS50929">
    <property type="entry name" value="ABC_TM1F"/>
    <property type="match status" value="2"/>
</dbReference>
<organism evidence="15 16">
    <name type="scientific">Fusarium kuroshium</name>
    <dbReference type="NCBI Taxonomy" id="2010991"/>
    <lineage>
        <taxon>Eukaryota</taxon>
        <taxon>Fungi</taxon>
        <taxon>Dikarya</taxon>
        <taxon>Ascomycota</taxon>
        <taxon>Pezizomycotina</taxon>
        <taxon>Sordariomycetes</taxon>
        <taxon>Hypocreomycetidae</taxon>
        <taxon>Hypocreales</taxon>
        <taxon>Nectriaceae</taxon>
        <taxon>Fusarium</taxon>
        <taxon>Fusarium solani species complex</taxon>
    </lineage>
</organism>
<evidence type="ECO:0000256" key="2">
    <source>
        <dbReference type="ARBA" id="ARBA00009726"/>
    </source>
</evidence>
<gene>
    <name evidence="15" type="ORF">CDV36_003732</name>
</gene>
<dbReference type="Gene3D" id="1.20.1560.10">
    <property type="entry name" value="ABC transporter type 1, transmembrane domain"/>
    <property type="match status" value="2"/>
</dbReference>
<dbReference type="GO" id="GO:0005886">
    <property type="term" value="C:plasma membrane"/>
    <property type="evidence" value="ECO:0007669"/>
    <property type="project" value="UniProtKB-SubCell"/>
</dbReference>
<dbReference type="EMBL" id="NKUJ01000045">
    <property type="protein sequence ID" value="RMJ16601.1"/>
    <property type="molecule type" value="Genomic_DNA"/>
</dbReference>
<evidence type="ECO:0000256" key="8">
    <source>
        <dbReference type="ARBA" id="ARBA00022989"/>
    </source>
</evidence>
<dbReference type="STRING" id="2010991.A0A3M2SGF6"/>
<evidence type="ECO:0000313" key="15">
    <source>
        <dbReference type="EMBL" id="RMJ16601.1"/>
    </source>
</evidence>
<keyword evidence="16" id="KW-1185">Reference proteome</keyword>
<feature type="transmembrane region" description="Helical" evidence="12">
    <location>
        <begin position="261"/>
        <end position="283"/>
    </location>
</feature>
<dbReference type="Gene3D" id="3.40.50.300">
    <property type="entry name" value="P-loop containing nucleotide triphosphate hydrolases"/>
    <property type="match status" value="2"/>
</dbReference>
<feature type="domain" description="ABC transporter" evidence="13">
    <location>
        <begin position="612"/>
        <end position="840"/>
    </location>
</feature>
<comment type="similarity">
    <text evidence="2">Belongs to the ABC transporter superfamily. ABCC family. Conjugate transporter (TC 3.A.1.208) subfamily.</text>
</comment>
<dbReference type="Pfam" id="PF24357">
    <property type="entry name" value="TMD0_ABC"/>
    <property type="match status" value="1"/>
</dbReference>
<dbReference type="InterPro" id="IPR044726">
    <property type="entry name" value="ABCC_6TM_D2"/>
</dbReference>
<dbReference type="InterPro" id="IPR003593">
    <property type="entry name" value="AAA+_ATPase"/>
</dbReference>
<dbReference type="CDD" id="cd18579">
    <property type="entry name" value="ABC_6TM_ABCC_D1"/>
    <property type="match status" value="1"/>
</dbReference>
<proteinExistence type="inferred from homology"/>
<keyword evidence="10" id="KW-0325">Glycoprotein</keyword>
<keyword evidence="8 12" id="KW-1133">Transmembrane helix</keyword>
<feature type="transmembrane region" description="Helical" evidence="12">
    <location>
        <begin position="98"/>
        <end position="118"/>
    </location>
</feature>
<reference evidence="15 16" key="1">
    <citation type="submission" date="2017-06" db="EMBL/GenBank/DDBJ databases">
        <title>Comparative genomic analysis of Ambrosia Fusariam Clade fungi.</title>
        <authorList>
            <person name="Stajich J.E."/>
            <person name="Carrillo J."/>
            <person name="Kijimoto T."/>
            <person name="Eskalen A."/>
            <person name="O'Donnell K."/>
            <person name="Kasson M."/>
        </authorList>
    </citation>
    <scope>NUCLEOTIDE SEQUENCE [LARGE SCALE GENOMIC DNA]</scope>
    <source>
        <strain evidence="15">UCR3666</strain>
    </source>
</reference>
<feature type="transmembrane region" description="Helical" evidence="12">
    <location>
        <begin position="25"/>
        <end position="45"/>
    </location>
</feature>
<dbReference type="GO" id="GO:0016887">
    <property type="term" value="F:ATP hydrolysis activity"/>
    <property type="evidence" value="ECO:0007669"/>
    <property type="project" value="InterPro"/>
</dbReference>
<keyword evidence="7" id="KW-0067">ATP-binding</keyword>
<feature type="transmembrane region" description="Helical" evidence="12">
    <location>
        <begin position="66"/>
        <end position="92"/>
    </location>
</feature>
<dbReference type="SUPFAM" id="SSF90123">
    <property type="entry name" value="ABC transporter transmembrane region"/>
    <property type="match status" value="2"/>
</dbReference>
<evidence type="ECO:0000256" key="11">
    <source>
        <dbReference type="SAM" id="MobiDB-lite"/>
    </source>
</evidence>
<evidence type="ECO:0000259" key="14">
    <source>
        <dbReference type="PROSITE" id="PS50929"/>
    </source>
</evidence>
<keyword evidence="9 12" id="KW-0472">Membrane</keyword>
<dbReference type="FunFam" id="1.20.1560.10:FF:000066">
    <property type="entry name" value="ABC multidrug transporter (Eurofung)"/>
    <property type="match status" value="1"/>
</dbReference>
<keyword evidence="6" id="KW-0547">Nucleotide-binding</keyword>
<evidence type="ECO:0000256" key="6">
    <source>
        <dbReference type="ARBA" id="ARBA00022741"/>
    </source>
</evidence>
<dbReference type="CDD" id="cd03244">
    <property type="entry name" value="ABCC_MRP_domain2"/>
    <property type="match status" value="1"/>
</dbReference>
<evidence type="ECO:0000313" key="16">
    <source>
        <dbReference type="Proteomes" id="UP000277212"/>
    </source>
</evidence>
<feature type="domain" description="ABC transmembrane type-1" evidence="14">
    <location>
        <begin position="270"/>
        <end position="549"/>
    </location>
</feature>
<feature type="transmembrane region" description="Helical" evidence="12">
    <location>
        <begin position="1120"/>
        <end position="1141"/>
    </location>
</feature>
<feature type="compositionally biased region" description="Polar residues" evidence="11">
    <location>
        <begin position="850"/>
        <end position="863"/>
    </location>
</feature>
<dbReference type="Pfam" id="PF00664">
    <property type="entry name" value="ABC_membrane"/>
    <property type="match status" value="2"/>
</dbReference>
<feature type="transmembrane region" description="Helical" evidence="12">
    <location>
        <begin position="937"/>
        <end position="961"/>
    </location>
</feature>
<dbReference type="InterPro" id="IPR044746">
    <property type="entry name" value="ABCC_6TM_D1"/>
</dbReference>
<dbReference type="InterPro" id="IPR050173">
    <property type="entry name" value="ABC_transporter_C-like"/>
</dbReference>
<dbReference type="InterPro" id="IPR011527">
    <property type="entry name" value="ABC1_TM_dom"/>
</dbReference>
<keyword evidence="3" id="KW-0813">Transport</keyword>
<dbReference type="GO" id="GO:0140359">
    <property type="term" value="F:ABC-type transporter activity"/>
    <property type="evidence" value="ECO:0007669"/>
    <property type="project" value="InterPro"/>
</dbReference>
<evidence type="ECO:0000256" key="3">
    <source>
        <dbReference type="ARBA" id="ARBA00022448"/>
    </source>
</evidence>
<dbReference type="PROSITE" id="PS00211">
    <property type="entry name" value="ABC_TRANSPORTER_1"/>
    <property type="match status" value="2"/>
</dbReference>
<feature type="region of interest" description="Disordered" evidence="11">
    <location>
        <begin position="844"/>
        <end position="870"/>
    </location>
</feature>
<dbReference type="PANTHER" id="PTHR24223:SF269">
    <property type="entry name" value="ABC MULTIDRUG TRANSPORTER (EUROFUNG)-RELATED"/>
    <property type="match status" value="1"/>
</dbReference>
<dbReference type="PROSITE" id="PS50893">
    <property type="entry name" value="ABC_TRANSPORTER_2"/>
    <property type="match status" value="2"/>
</dbReference>
<evidence type="ECO:0000256" key="4">
    <source>
        <dbReference type="ARBA" id="ARBA00022475"/>
    </source>
</evidence>
<dbReference type="InterPro" id="IPR036640">
    <property type="entry name" value="ABC1_TM_sf"/>
</dbReference>
<feature type="transmembrane region" description="Helical" evidence="12">
    <location>
        <begin position="1018"/>
        <end position="1051"/>
    </location>
</feature>
<sequence>MNSSVDTVLDAEASFGPAASYRFDFTLLFENAVLSIFPSTLLLVLTPQRLFWLIKQPRKLTKNSQFILKLGLISVYTTFQLAVLLCWVLGPLPAPKSQIAAAVLVFLNGFSLAFLSYAEHTRSVRPSTLINVYLLLTLLFDCAIARTLWLIEGTKLIAKVFTATVAIKFTVLVSEAWEKRSILRAQYRELSPESTSGILGRSVFWWLNPLMKIGFGRPLTEEDLYTIDASLSSRRLIAHAQETWSSTNHTKNNRLFWSTIWAARAVFASGMISRLCLIAFKYTQPFLIQRTVGFASDLTEPKNVGWGLTGAWLLVFIGLAISNGFYYHKTYQFVTSVRGSLESLIYNKTLDLSTTAFDETIAITLMSTDTEAICLSFSNLHEVWASPIECGVALFLLYRQLGLAFLSPMIVAIVATVGIMQLAKHMGKAQKKWLRGIQTRVDVTASMLGSMKEVKMLGLTDVLNSMVQNLRIKELKLAKKARKLLVFRTLLASSTQTISPLATFATFVIISQSTGQPLNVASAYTSLSLIYLLSTPMATVIRTIPMVSASLACFDRIQAFLLSDSFKDHRLPLNTGGIQVDDRMSLSSRSSHNVEMQFLSPLQEFSAGDPLMVISDASFGWGQAESPILHDISCTIRKSHFTYIIGSVGSGKSTLLQAMLGETKPSKGSIFTGTRRIAFVGQEPWIQNLTIRQNILGAFNYDKTWYDKVIYACALEQDIMDLPARDATKAGSKGVSLSGGQKQRLALARAVYSRVPVIFLDDVFAGQDAATEEHIHRMLFSDGGLFREMGTTIVCVTNAIHRLVYADHVIALSEQGSILHQGTFEQLKTDTAYFKGLHFEQNGSAAEGDNTITTRPEEMTTSSPPAPVEDNQASLGQGLGEFATYGYYLGSVPLWHVLLNASLVCLHAGGYKMTELLLSFWTGRTGATQHESNNFYLGLYGMLAGISMAALIGCVFFYLIITVPLSSAVLHARLLKSIMDAPLSFFSKTDVGVTTTRFSQDISVVDTELPFTLIDLLINLAVAFLSAVMMCVFSGYFAATLPPILFFCWLLSKFYLRTSRQIRILELQAKSPLFTHFLDTLQGLSSVRAFSWETQFREQYFEFLDASQRPYYLQFCIQRWLALVLDLMVAAMVGIMMVLVVQLRGQFAPKFVALALLNVTSFNGSLTLVIKGYTQLETAFGAVARLKQFGSTTESENLAGETGQVPEEWPSSGHVSIKNMTASYTKAGNPVLHGVTLDIPAGSKVGICGRSGSGKSSLMGCLLRLLEIDANSSIEFDGIDITTIPRQTIRASVAVVPQHPFFMKNTSIRDNLTPRGERNDERMLAALHRLRMRDVIDRMGGLESILDIDRLSQGQRQLLCLARAMLANKRIILLDEASSNVDPNSEQLIRQIIREQFVGCTVIAIVHRLGAVVDFDRVAVMSGGRVVEWDNPRELLKRDSEFKKLWDLTSG</sequence>
<feature type="transmembrane region" description="Helical" evidence="12">
    <location>
        <begin position="401"/>
        <end position="423"/>
    </location>
</feature>
<dbReference type="SUPFAM" id="SSF52540">
    <property type="entry name" value="P-loop containing nucleoside triphosphate hydrolases"/>
    <property type="match status" value="2"/>
</dbReference>
<feature type="domain" description="ABC transporter" evidence="13">
    <location>
        <begin position="1215"/>
        <end position="1448"/>
    </location>
</feature>
<dbReference type="OrthoDB" id="6500128at2759"/>
<evidence type="ECO:0000256" key="9">
    <source>
        <dbReference type="ARBA" id="ARBA00023136"/>
    </source>
</evidence>
<dbReference type="Proteomes" id="UP000277212">
    <property type="component" value="Unassembled WGS sequence"/>
</dbReference>
<accession>A0A3M2SGF6</accession>
<feature type="domain" description="ABC transmembrane type-1" evidence="14">
    <location>
        <begin position="916"/>
        <end position="1178"/>
    </location>
</feature>
<keyword evidence="4" id="KW-1003">Cell membrane</keyword>
<name>A0A3M2SGF6_9HYPO</name>
<dbReference type="CDD" id="cd18580">
    <property type="entry name" value="ABC_6TM_ABCC_D2"/>
    <property type="match status" value="1"/>
</dbReference>
<evidence type="ECO:0000256" key="10">
    <source>
        <dbReference type="ARBA" id="ARBA00023180"/>
    </source>
</evidence>
<dbReference type="SMART" id="SM00382">
    <property type="entry name" value="AAA"/>
    <property type="match status" value="2"/>
</dbReference>
<dbReference type="GO" id="GO:0005524">
    <property type="term" value="F:ATP binding"/>
    <property type="evidence" value="ECO:0007669"/>
    <property type="project" value="UniProtKB-KW"/>
</dbReference>